<dbReference type="AlphaFoldDB" id="A0A5U4C5I7"/>
<proteinExistence type="predicted"/>
<sequence>MNDVLVQCIKKKIMDVITENSSEYSDGVILLAPVGLAISQDFKGQLPENFKLKKFIKFYMADDIDVLTDPRDKTYCALVLKSMRTKSIDLIKDVEESKAEYNTIFDFLVKQLSYNEMKLINIPLNILSKKIK</sequence>
<dbReference type="EMBL" id="AAGMUQ010000003">
    <property type="protein sequence ID" value="EBP8536538.1"/>
    <property type="molecule type" value="Genomic_DNA"/>
</dbReference>
<evidence type="ECO:0000313" key="1">
    <source>
        <dbReference type="EMBL" id="EBP8536538.1"/>
    </source>
</evidence>
<protein>
    <submittedName>
        <fullName evidence="1">Uncharacterized protein</fullName>
    </submittedName>
</protein>
<accession>A0A5U4C5I7</accession>
<comment type="caution">
    <text evidence="1">The sequence shown here is derived from an EMBL/GenBank/DDBJ whole genome shotgun (WGS) entry which is preliminary data.</text>
</comment>
<organism evidence="1">
    <name type="scientific">Salmonella enterica</name>
    <name type="common">Salmonella choleraesuis</name>
    <dbReference type="NCBI Taxonomy" id="28901"/>
    <lineage>
        <taxon>Bacteria</taxon>
        <taxon>Pseudomonadati</taxon>
        <taxon>Pseudomonadota</taxon>
        <taxon>Gammaproteobacteria</taxon>
        <taxon>Enterobacterales</taxon>
        <taxon>Enterobacteriaceae</taxon>
        <taxon>Salmonella</taxon>
    </lineage>
</organism>
<name>A0A5U4C5I7_SALER</name>
<reference evidence="1" key="1">
    <citation type="submission" date="2018-07" db="EMBL/GenBank/DDBJ databases">
        <authorList>
            <consortium name="PulseNet: The National Subtyping Network for Foodborne Disease Surveillance"/>
            <person name="Tarr C.L."/>
            <person name="Trees E."/>
            <person name="Katz L.S."/>
            <person name="Carleton-Romer H.A."/>
            <person name="Stroika S."/>
            <person name="Kucerova Z."/>
            <person name="Roache K.F."/>
            <person name="Sabol A.L."/>
            <person name="Besser J."/>
            <person name="Gerner-Smidt P."/>
        </authorList>
    </citation>
    <scope>NUCLEOTIDE SEQUENCE</scope>
    <source>
        <strain evidence="1">2015K-0757</strain>
    </source>
</reference>
<gene>
    <name evidence="1" type="ORF">AMM99_08040</name>
</gene>